<dbReference type="PANTHER" id="PTHR30570">
    <property type="entry name" value="PERIPLASMIC PHOSPHATE BINDING COMPONENT OF PHOSPHATE ABC TRANSPORTER"/>
    <property type="match status" value="1"/>
</dbReference>
<dbReference type="SUPFAM" id="SSF53850">
    <property type="entry name" value="Periplasmic binding protein-like II"/>
    <property type="match status" value="1"/>
</dbReference>
<evidence type="ECO:0000313" key="4">
    <source>
        <dbReference type="EMBL" id="NTS65628.1"/>
    </source>
</evidence>
<evidence type="ECO:0000256" key="1">
    <source>
        <dbReference type="ARBA" id="ARBA00022729"/>
    </source>
</evidence>
<proteinExistence type="predicted"/>
<sequence length="355" mass="37696">MRRHVLALAAWLPVALGACVDQAAGGGAGARDQIRVVGSSTVYPFTTLIAEQYLAANPDARPPVIESTGTGAGIRLFCAGIGASYADLVDASRRMKRSEYDECARHGAGDLMEVQIGIDGIALAEARQGPPMRLTPALLFRALAAAPNGQLNRSRTWRDLDPALPATPIRVYGPPATSGTREAFAELILARGCEALDPNLAELRERNRAAFDARCLTVRDDGAYIDAGENDNLIVQKLGANPDAIGIFGYSYLEENSDAVRGVAISGVEPTYQAIADGRYPGARPLYVYVKRAHLRAVPGLRRFIALYAGDWAPGGALTRRGLIPSPASVRARAADTILHNRALDPGSLDSDVIG</sequence>
<dbReference type="Proteomes" id="UP000621447">
    <property type="component" value="Unassembled WGS sequence"/>
</dbReference>
<dbReference type="Pfam" id="PF12849">
    <property type="entry name" value="PBP_like_2"/>
    <property type="match status" value="1"/>
</dbReference>
<comment type="caution">
    <text evidence="4">The sequence shown here is derived from an EMBL/GenBank/DDBJ whole genome shotgun (WGS) entry which is preliminary data.</text>
</comment>
<dbReference type="EMBL" id="JABULH010000004">
    <property type="protein sequence ID" value="NTS65628.1"/>
    <property type="molecule type" value="Genomic_DNA"/>
</dbReference>
<dbReference type="PROSITE" id="PS51257">
    <property type="entry name" value="PROKAR_LIPOPROTEIN"/>
    <property type="match status" value="1"/>
</dbReference>
<dbReference type="Gene3D" id="3.40.190.10">
    <property type="entry name" value="Periplasmic binding protein-like II"/>
    <property type="match status" value="2"/>
</dbReference>
<gene>
    <name evidence="4" type="ORF">HRV97_10690</name>
</gene>
<dbReference type="RefSeq" id="WP_174194261.1">
    <property type="nucleotide sequence ID" value="NZ_JABULH010000004.1"/>
</dbReference>
<reference evidence="4 5" key="1">
    <citation type="submission" date="2020-06" db="EMBL/GenBank/DDBJ databases">
        <title>Sphingomonas hominis sp. nov., a member of the Sphingomonas, isolated from the hair of a 22-year-old girl.</title>
        <authorList>
            <person name="Zhang D.-F."/>
            <person name="Cui X.-W."/>
        </authorList>
    </citation>
    <scope>NUCLEOTIDE SEQUENCE [LARGE SCALE GENOMIC DNA]</scope>
    <source>
        <strain evidence="4 5">HHU CXW</strain>
    </source>
</reference>
<keyword evidence="1 2" id="KW-0732">Signal</keyword>
<feature type="domain" description="PBP" evidence="3">
    <location>
        <begin position="26"/>
        <end position="307"/>
    </location>
</feature>
<dbReference type="PANTHER" id="PTHR30570:SF1">
    <property type="entry name" value="PHOSPHATE-BINDING PROTEIN PSTS"/>
    <property type="match status" value="1"/>
</dbReference>
<name>A0ABX2JGB0_9SPHN</name>
<dbReference type="InterPro" id="IPR050811">
    <property type="entry name" value="Phosphate_ABC_transporter"/>
</dbReference>
<evidence type="ECO:0000313" key="5">
    <source>
        <dbReference type="Proteomes" id="UP000621447"/>
    </source>
</evidence>
<feature type="chain" id="PRO_5045618450" evidence="2">
    <location>
        <begin position="24"/>
        <end position="355"/>
    </location>
</feature>
<accession>A0ABX2JGB0</accession>
<organism evidence="4 5">
    <name type="scientific">Sphingomonas hominis</name>
    <dbReference type="NCBI Taxonomy" id="2741495"/>
    <lineage>
        <taxon>Bacteria</taxon>
        <taxon>Pseudomonadati</taxon>
        <taxon>Pseudomonadota</taxon>
        <taxon>Alphaproteobacteria</taxon>
        <taxon>Sphingomonadales</taxon>
        <taxon>Sphingomonadaceae</taxon>
        <taxon>Sphingomonas</taxon>
    </lineage>
</organism>
<evidence type="ECO:0000256" key="2">
    <source>
        <dbReference type="SAM" id="SignalP"/>
    </source>
</evidence>
<keyword evidence="5" id="KW-1185">Reference proteome</keyword>
<dbReference type="InterPro" id="IPR024370">
    <property type="entry name" value="PBP_domain"/>
</dbReference>
<protein>
    <submittedName>
        <fullName evidence="4">Substrate-binding domain-containing protein</fullName>
    </submittedName>
</protein>
<feature type="signal peptide" evidence="2">
    <location>
        <begin position="1"/>
        <end position="23"/>
    </location>
</feature>
<evidence type="ECO:0000259" key="3">
    <source>
        <dbReference type="Pfam" id="PF12849"/>
    </source>
</evidence>